<dbReference type="HOGENOM" id="CLU_681622_0_0_1"/>
<gene>
    <name evidence="1" type="ORF">HYDPIDRAFT_28932</name>
</gene>
<protein>
    <submittedName>
        <fullName evidence="1">Uncharacterized protein</fullName>
    </submittedName>
</protein>
<evidence type="ECO:0000313" key="1">
    <source>
        <dbReference type="EMBL" id="KIJ64040.1"/>
    </source>
</evidence>
<dbReference type="Proteomes" id="UP000053820">
    <property type="component" value="Unassembled WGS sequence"/>
</dbReference>
<organism evidence="1 2">
    <name type="scientific">Hydnomerulius pinastri MD-312</name>
    <dbReference type="NCBI Taxonomy" id="994086"/>
    <lineage>
        <taxon>Eukaryota</taxon>
        <taxon>Fungi</taxon>
        <taxon>Dikarya</taxon>
        <taxon>Basidiomycota</taxon>
        <taxon>Agaricomycotina</taxon>
        <taxon>Agaricomycetes</taxon>
        <taxon>Agaricomycetidae</taxon>
        <taxon>Boletales</taxon>
        <taxon>Boletales incertae sedis</taxon>
        <taxon>Leucogyrophana</taxon>
    </lineage>
</organism>
<sequence length="404" mass="45825">MIPFTRIRYSPTHKYTEEYPPGWVQGDPRLPVVYQEPLPLLNPGPVPQPRIPLAAENQNLRSGPAGVVNEAPPHVQRGGVQKEAADTLMEGGQPESWSYPLKKYLSTVWMPQYTLGSRTNTRWKWPCHRELQVPPGTRKLQVIRQINDGAFEKAVLGWIRSVPDFYVTSANAEKLNELALPDVDVKSLDGEDVRFLERFSMNFVTDVTRLLDAYAFPTATKALKLFAGIPEGHVLNEAIHLKDINQICPVQNATFDLAALPCPQGNDLTMLVVVVPPWDFQWDDLSDFVRPGQPSESLDDIRAASPHTVLWAVIWDICSQRNCRFFVLTSYDYWVFGNFSNDMRTAQVTQYMKAPVFPKEQKVGIHDVTDRNLPAPNVIESMMFWLAASMDPLRKEFKLPSDIH</sequence>
<keyword evidence="2" id="KW-1185">Reference proteome</keyword>
<reference evidence="1 2" key="1">
    <citation type="submission" date="2014-04" db="EMBL/GenBank/DDBJ databases">
        <title>Evolutionary Origins and Diversification of the Mycorrhizal Mutualists.</title>
        <authorList>
            <consortium name="DOE Joint Genome Institute"/>
            <consortium name="Mycorrhizal Genomics Consortium"/>
            <person name="Kohler A."/>
            <person name="Kuo A."/>
            <person name="Nagy L.G."/>
            <person name="Floudas D."/>
            <person name="Copeland A."/>
            <person name="Barry K.W."/>
            <person name="Cichocki N."/>
            <person name="Veneault-Fourrey C."/>
            <person name="LaButti K."/>
            <person name="Lindquist E.A."/>
            <person name="Lipzen A."/>
            <person name="Lundell T."/>
            <person name="Morin E."/>
            <person name="Murat C."/>
            <person name="Riley R."/>
            <person name="Ohm R."/>
            <person name="Sun H."/>
            <person name="Tunlid A."/>
            <person name="Henrissat B."/>
            <person name="Grigoriev I.V."/>
            <person name="Hibbett D.S."/>
            <person name="Martin F."/>
        </authorList>
    </citation>
    <scope>NUCLEOTIDE SEQUENCE [LARGE SCALE GENOMIC DNA]</scope>
    <source>
        <strain evidence="1 2">MD-312</strain>
    </source>
</reference>
<dbReference type="AlphaFoldDB" id="A0A0C9VZZ0"/>
<dbReference type="EMBL" id="KN839848">
    <property type="protein sequence ID" value="KIJ64040.1"/>
    <property type="molecule type" value="Genomic_DNA"/>
</dbReference>
<proteinExistence type="predicted"/>
<dbReference type="OrthoDB" id="2997350at2759"/>
<name>A0A0C9VZZ0_9AGAM</name>
<evidence type="ECO:0000313" key="2">
    <source>
        <dbReference type="Proteomes" id="UP000053820"/>
    </source>
</evidence>
<accession>A0A0C9VZZ0</accession>